<dbReference type="GO" id="GO:0006270">
    <property type="term" value="P:DNA replication initiation"/>
    <property type="evidence" value="ECO:0007669"/>
    <property type="project" value="InterPro"/>
</dbReference>
<evidence type="ECO:0000256" key="1">
    <source>
        <dbReference type="ARBA" id="ARBA00038283"/>
    </source>
</evidence>
<dbReference type="GO" id="GO:0003887">
    <property type="term" value="F:DNA-directed DNA polymerase activity"/>
    <property type="evidence" value="ECO:0007669"/>
    <property type="project" value="InterPro"/>
</dbReference>
<gene>
    <name evidence="3" type="ORF">EX242_03185</name>
</gene>
<comment type="similarity">
    <text evidence="1">Belongs to the initiator RepB protein family.</text>
</comment>
<proteinExistence type="inferred from homology"/>
<feature type="domain" description="Initiator Rep protein WH1" evidence="2">
    <location>
        <begin position="110"/>
        <end position="223"/>
    </location>
</feature>
<name>A0AAP2JWA7_PRORE</name>
<dbReference type="Pfam" id="PF01051">
    <property type="entry name" value="Rep3_N"/>
    <property type="match status" value="1"/>
</dbReference>
<dbReference type="AlphaFoldDB" id="A0AAP2JWA7"/>
<comment type="caution">
    <text evidence="3">The sequence shown here is derived from an EMBL/GenBank/DDBJ whole genome shotgun (WGS) entry which is preliminary data.</text>
</comment>
<dbReference type="InterPro" id="IPR000525">
    <property type="entry name" value="Initiator_Rep_WH1"/>
</dbReference>
<dbReference type="Proteomes" id="UP000824410">
    <property type="component" value="Unassembled WGS sequence"/>
</dbReference>
<evidence type="ECO:0000313" key="3">
    <source>
        <dbReference type="EMBL" id="MBX6979269.1"/>
    </source>
</evidence>
<accession>A0AAP2JWA7</accession>
<evidence type="ECO:0000313" key="4">
    <source>
        <dbReference type="Proteomes" id="UP000824410"/>
    </source>
</evidence>
<reference evidence="3" key="1">
    <citation type="submission" date="2019-02" db="EMBL/GenBank/DDBJ databases">
        <title>Genomic characterization of isolates from hospital effluents in KZN, South Africa.</title>
        <authorList>
            <person name="Ntshobeni N."/>
            <person name="Allam M."/>
            <person name="Ismail A."/>
            <person name="Amoako D."/>
            <person name="Essack S."/>
            <person name="Chenia H."/>
        </authorList>
    </citation>
    <scope>NUCLEOTIDE SEQUENCE</scope>
    <source>
        <strain evidence="3">AFE97_S1</strain>
    </source>
</reference>
<evidence type="ECO:0000259" key="2">
    <source>
        <dbReference type="Pfam" id="PF01051"/>
    </source>
</evidence>
<protein>
    <submittedName>
        <fullName evidence="3">RepA protein</fullName>
    </submittedName>
</protein>
<sequence length="291" mass="33028">MMHQNCSNNILLFKDAIPADENSSHRKLTITNNSSVQPVSLLRLGVFTPNIRSKGKAGKPLDASESLSRLEYARSEGYTNVVITGPQLNYFIDFRCWLGIIHAFSASPDAMHGNKIKVKFSEFSQFCGYPSKRLDSKLRKEIADSLTRIRAKTITFTTPGTKKFLVTGLLVKAEFDVVEDLVVLEADERLWELYSNDHLSLLRRKPLLALPRNETAQALYTYFEALPRQPAPILMSRLRERLMMNGRVADQNRKITDALSELNSIGYLQYEVMKAGRESVVHIHNRNPTLD</sequence>
<organism evidence="3 4">
    <name type="scientific">Providencia rettgeri</name>
    <dbReference type="NCBI Taxonomy" id="587"/>
    <lineage>
        <taxon>Bacteria</taxon>
        <taxon>Pseudomonadati</taxon>
        <taxon>Pseudomonadota</taxon>
        <taxon>Gammaproteobacteria</taxon>
        <taxon>Enterobacterales</taxon>
        <taxon>Morganellaceae</taxon>
        <taxon>Providencia</taxon>
    </lineage>
</organism>
<dbReference type="EMBL" id="SHDO01000004">
    <property type="protein sequence ID" value="MBX6979269.1"/>
    <property type="molecule type" value="Genomic_DNA"/>
</dbReference>